<evidence type="ECO:0000313" key="3">
    <source>
        <dbReference type="Proteomes" id="UP001341840"/>
    </source>
</evidence>
<comment type="caution">
    <text evidence="2">The sequence shown here is derived from an EMBL/GenBank/DDBJ whole genome shotgun (WGS) entry which is preliminary data.</text>
</comment>
<sequence>MNEACGSLGHVWACLDVTLERELLASHAYAWTSTPMRGKGKPSGVKTCMKINSVDPASTKPPERSEKTIGNNSQDKESAEDFRPSPSQQKEEAAISPIPAEEEKKKKEPAAYMSKPPYPQRLKAENKNKALKKEPNEENDATKDFVKFQQIQTVPTMPYLPTTMGSNNKAYMIIEGVYNKFFEPP</sequence>
<feature type="compositionally biased region" description="Basic and acidic residues" evidence="1">
    <location>
        <begin position="74"/>
        <end position="93"/>
    </location>
</feature>
<proteinExistence type="predicted"/>
<accession>A0ABU6TX14</accession>
<evidence type="ECO:0000256" key="1">
    <source>
        <dbReference type="SAM" id="MobiDB-lite"/>
    </source>
</evidence>
<dbReference type="EMBL" id="JASCZI010093590">
    <property type="protein sequence ID" value="MED6153381.1"/>
    <property type="molecule type" value="Genomic_DNA"/>
</dbReference>
<protein>
    <submittedName>
        <fullName evidence="2">Uncharacterized protein</fullName>
    </submittedName>
</protein>
<feature type="compositionally biased region" description="Basic and acidic residues" evidence="1">
    <location>
        <begin position="122"/>
        <end position="144"/>
    </location>
</feature>
<reference evidence="2 3" key="1">
    <citation type="journal article" date="2023" name="Plants (Basel)">
        <title>Bridging the Gap: Combining Genomics and Transcriptomics Approaches to Understand Stylosanthes scabra, an Orphan Legume from the Brazilian Caatinga.</title>
        <authorList>
            <person name="Ferreira-Neto J.R.C."/>
            <person name="da Silva M.D."/>
            <person name="Binneck E."/>
            <person name="de Melo N.F."/>
            <person name="da Silva R.H."/>
            <person name="de Melo A.L.T.M."/>
            <person name="Pandolfi V."/>
            <person name="Bustamante F.O."/>
            <person name="Brasileiro-Vidal A.C."/>
            <person name="Benko-Iseppon A.M."/>
        </authorList>
    </citation>
    <scope>NUCLEOTIDE SEQUENCE [LARGE SCALE GENOMIC DNA]</scope>
    <source>
        <tissue evidence="2">Leaves</tissue>
    </source>
</reference>
<keyword evidence="3" id="KW-1185">Reference proteome</keyword>
<name>A0ABU6TX14_9FABA</name>
<organism evidence="2 3">
    <name type="scientific">Stylosanthes scabra</name>
    <dbReference type="NCBI Taxonomy" id="79078"/>
    <lineage>
        <taxon>Eukaryota</taxon>
        <taxon>Viridiplantae</taxon>
        <taxon>Streptophyta</taxon>
        <taxon>Embryophyta</taxon>
        <taxon>Tracheophyta</taxon>
        <taxon>Spermatophyta</taxon>
        <taxon>Magnoliopsida</taxon>
        <taxon>eudicotyledons</taxon>
        <taxon>Gunneridae</taxon>
        <taxon>Pentapetalae</taxon>
        <taxon>rosids</taxon>
        <taxon>fabids</taxon>
        <taxon>Fabales</taxon>
        <taxon>Fabaceae</taxon>
        <taxon>Papilionoideae</taxon>
        <taxon>50 kb inversion clade</taxon>
        <taxon>dalbergioids sensu lato</taxon>
        <taxon>Dalbergieae</taxon>
        <taxon>Pterocarpus clade</taxon>
        <taxon>Stylosanthes</taxon>
    </lineage>
</organism>
<feature type="region of interest" description="Disordered" evidence="1">
    <location>
        <begin position="33"/>
        <end position="144"/>
    </location>
</feature>
<evidence type="ECO:0000313" key="2">
    <source>
        <dbReference type="EMBL" id="MED6153381.1"/>
    </source>
</evidence>
<gene>
    <name evidence="2" type="ORF">PIB30_101437</name>
</gene>
<dbReference type="Proteomes" id="UP001341840">
    <property type="component" value="Unassembled WGS sequence"/>
</dbReference>